<dbReference type="OrthoDB" id="49957at2157"/>
<dbReference type="Gene3D" id="3.40.630.30">
    <property type="match status" value="1"/>
</dbReference>
<dbReference type="GO" id="GO:0000049">
    <property type="term" value="F:tRNA binding"/>
    <property type="evidence" value="ECO:0007669"/>
    <property type="project" value="UniProtKB-KW"/>
</dbReference>
<keyword evidence="18" id="KW-1185">Reference proteome</keyword>
<dbReference type="Gene3D" id="3.20.20.70">
    <property type="entry name" value="Aldolase class I"/>
    <property type="match status" value="1"/>
</dbReference>
<evidence type="ECO:0000256" key="11">
    <source>
        <dbReference type="ARBA" id="ARBA00023014"/>
    </source>
</evidence>
<feature type="binding site" evidence="15">
    <location>
        <position position="91"/>
    </location>
    <ligand>
        <name>[4Fe-4S] cluster</name>
        <dbReference type="ChEBI" id="CHEBI:49883"/>
        <note>4Fe-4S-S-AdoMet</note>
    </ligand>
</feature>
<gene>
    <name evidence="17" type="ORF">C5F49_05955</name>
</gene>
<evidence type="ECO:0000256" key="9">
    <source>
        <dbReference type="ARBA" id="ARBA00022884"/>
    </source>
</evidence>
<dbReference type="PANTHER" id="PTHR11135:SF0">
    <property type="entry name" value="ELONGATOR COMPLEX PROTEIN 3"/>
    <property type="match status" value="1"/>
</dbReference>
<dbReference type="InterPro" id="IPR007197">
    <property type="entry name" value="rSAM"/>
</dbReference>
<dbReference type="Pfam" id="PF23613">
    <property type="entry name" value="ELP3_N"/>
    <property type="match status" value="1"/>
</dbReference>
<evidence type="ECO:0000259" key="16">
    <source>
        <dbReference type="PROSITE" id="PS51918"/>
    </source>
</evidence>
<dbReference type="InterPro" id="IPR013785">
    <property type="entry name" value="Aldolase_TIM"/>
</dbReference>
<feature type="domain" description="Radical SAM core" evidence="16">
    <location>
        <begin position="74"/>
        <end position="357"/>
    </location>
</feature>
<evidence type="ECO:0000256" key="3">
    <source>
        <dbReference type="ARBA" id="ARBA00022485"/>
    </source>
</evidence>
<dbReference type="PANTHER" id="PTHR11135">
    <property type="entry name" value="HISTONE ACETYLTRANSFERASE-RELATED"/>
    <property type="match status" value="1"/>
</dbReference>
<dbReference type="SUPFAM" id="SSF102114">
    <property type="entry name" value="Radical SAM enzymes"/>
    <property type="match status" value="1"/>
</dbReference>
<dbReference type="Pfam" id="PF04055">
    <property type="entry name" value="Radical_SAM"/>
    <property type="match status" value="1"/>
</dbReference>
<organism evidence="17 18">
    <name type="scientific">Nitrosopumilus oxyclinae</name>
    <dbReference type="NCBI Taxonomy" id="1959104"/>
    <lineage>
        <taxon>Archaea</taxon>
        <taxon>Nitrososphaerota</taxon>
        <taxon>Nitrososphaeria</taxon>
        <taxon>Nitrosopumilales</taxon>
        <taxon>Nitrosopumilaceae</taxon>
        <taxon>Nitrosopumilus</taxon>
    </lineage>
</organism>
<keyword evidence="11 15" id="KW-0411">Iron-sulfur</keyword>
<evidence type="ECO:0000256" key="13">
    <source>
        <dbReference type="ARBA" id="ARBA00044771"/>
    </source>
</evidence>
<dbReference type="GO" id="GO:0106261">
    <property type="term" value="F:tRNA uridine(34) acetyltransferase activity"/>
    <property type="evidence" value="ECO:0007669"/>
    <property type="project" value="UniProtKB-EC"/>
</dbReference>
<dbReference type="InterPro" id="IPR032432">
    <property type="entry name" value="Radical_SAM_C"/>
</dbReference>
<dbReference type="CDD" id="cd01335">
    <property type="entry name" value="Radical_SAM"/>
    <property type="match status" value="1"/>
</dbReference>
<dbReference type="InterPro" id="IPR056591">
    <property type="entry name" value="ELP3-like_N"/>
</dbReference>
<dbReference type="EMBL" id="CP026994">
    <property type="protein sequence ID" value="QLH05593.1"/>
    <property type="molecule type" value="Genomic_DNA"/>
</dbReference>
<protein>
    <recommendedName>
        <fullName evidence="13">tRNA carboxymethyluridine synthase</fullName>
        <ecNumber evidence="13">2.3.1.311</ecNumber>
    </recommendedName>
</protein>
<dbReference type="InterPro" id="IPR006638">
    <property type="entry name" value="Elp3/MiaA/NifB-like_rSAM"/>
</dbReference>
<keyword evidence="7" id="KW-0819">tRNA processing</keyword>
<dbReference type="GO" id="GO:0002926">
    <property type="term" value="P:tRNA wobble base 5-methoxycarbonylmethyl-2-thiouridinylation"/>
    <property type="evidence" value="ECO:0007669"/>
    <property type="project" value="TreeGrafter"/>
</dbReference>
<dbReference type="PROSITE" id="PS51918">
    <property type="entry name" value="RADICAL_SAM"/>
    <property type="match status" value="1"/>
</dbReference>
<evidence type="ECO:0000256" key="7">
    <source>
        <dbReference type="ARBA" id="ARBA00022694"/>
    </source>
</evidence>
<keyword evidence="10 15" id="KW-0408">Iron</keyword>
<keyword evidence="8 15" id="KW-0479">Metal-binding</keyword>
<keyword evidence="3" id="KW-0004">4Fe-4S</keyword>
<dbReference type="GeneID" id="56061500"/>
<feature type="binding site" evidence="15">
    <location>
        <position position="96"/>
    </location>
    <ligand>
        <name>[4Fe-4S] cluster</name>
        <dbReference type="ChEBI" id="CHEBI:49883"/>
        <note>4Fe-4S-S-AdoMet</note>
    </ligand>
</feature>
<dbReference type="SFLD" id="SFLDS00029">
    <property type="entry name" value="Radical_SAM"/>
    <property type="match status" value="1"/>
</dbReference>
<dbReference type="InterPro" id="IPR039661">
    <property type="entry name" value="ELP3"/>
</dbReference>
<comment type="catalytic activity">
    <reaction evidence="14">
        <text>uridine(34) in tRNA + acetyl-CoA + S-adenosyl-L-methionine + H2O = 5-(carboxymethyl)uridine(34) in tRNA + 5'-deoxyadenosine + L-methionine + CoA + 2 H(+)</text>
        <dbReference type="Rhea" id="RHEA:61020"/>
        <dbReference type="Rhea" id="RHEA-COMP:10407"/>
        <dbReference type="Rhea" id="RHEA-COMP:11727"/>
        <dbReference type="ChEBI" id="CHEBI:15377"/>
        <dbReference type="ChEBI" id="CHEBI:15378"/>
        <dbReference type="ChEBI" id="CHEBI:17319"/>
        <dbReference type="ChEBI" id="CHEBI:57287"/>
        <dbReference type="ChEBI" id="CHEBI:57288"/>
        <dbReference type="ChEBI" id="CHEBI:57844"/>
        <dbReference type="ChEBI" id="CHEBI:59789"/>
        <dbReference type="ChEBI" id="CHEBI:65315"/>
        <dbReference type="ChEBI" id="CHEBI:74882"/>
        <dbReference type="EC" id="2.3.1.311"/>
    </reaction>
    <physiologicalReaction direction="left-to-right" evidence="14">
        <dbReference type="Rhea" id="RHEA:61021"/>
    </physiologicalReaction>
</comment>
<evidence type="ECO:0000256" key="14">
    <source>
        <dbReference type="ARBA" id="ARBA00047372"/>
    </source>
</evidence>
<accession>A0A7D5M374</accession>
<dbReference type="NCBIfam" id="TIGR01211">
    <property type="entry name" value="ELP3"/>
    <property type="match status" value="1"/>
</dbReference>
<dbReference type="Proteomes" id="UP000509441">
    <property type="component" value="Chromosome"/>
</dbReference>
<dbReference type="GO" id="GO:0051539">
    <property type="term" value="F:4 iron, 4 sulfur cluster binding"/>
    <property type="evidence" value="ECO:0007669"/>
    <property type="project" value="UniProtKB-KW"/>
</dbReference>
<dbReference type="SFLD" id="SFLDF00344">
    <property type="entry name" value="ELP3-like"/>
    <property type="match status" value="1"/>
</dbReference>
<evidence type="ECO:0000256" key="5">
    <source>
        <dbReference type="ARBA" id="ARBA00022679"/>
    </source>
</evidence>
<reference evidence="17 18" key="1">
    <citation type="submission" date="2018-02" db="EMBL/GenBank/DDBJ databases">
        <title>Complete genome of Nitrosopumilus oxyclinae HCE1.</title>
        <authorList>
            <person name="Qin W."/>
            <person name="Zheng Y."/>
            <person name="Stahl D.A."/>
        </authorList>
    </citation>
    <scope>NUCLEOTIDE SEQUENCE [LARGE SCALE GENOMIC DNA]</scope>
    <source>
        <strain evidence="17 18">HCE1</strain>
    </source>
</reference>
<comment type="similarity">
    <text evidence="2">Belongs to the ELP3 family.</text>
</comment>
<evidence type="ECO:0000256" key="4">
    <source>
        <dbReference type="ARBA" id="ARBA00022555"/>
    </source>
</evidence>
<dbReference type="SFLD" id="SFLDG01086">
    <property type="entry name" value="elongater_protein-like"/>
    <property type="match status" value="1"/>
</dbReference>
<dbReference type="SMART" id="SM00729">
    <property type="entry name" value="Elp3"/>
    <property type="match status" value="1"/>
</dbReference>
<dbReference type="AlphaFoldDB" id="A0A7D5M374"/>
<dbReference type="InterPro" id="IPR034687">
    <property type="entry name" value="ELP3-like"/>
</dbReference>
<evidence type="ECO:0000313" key="17">
    <source>
        <dbReference type="EMBL" id="QLH05593.1"/>
    </source>
</evidence>
<comment type="cofactor">
    <cofactor evidence="15">
        <name>[4Fe-4S] cluster</name>
        <dbReference type="ChEBI" id="CHEBI:49883"/>
    </cofactor>
    <text evidence="15">Binds 1 [4Fe-4S] cluster. The cluster is coordinated with 3 cysteines and an exchangeable S-adenosyl-L-methionine.</text>
</comment>
<dbReference type="EC" id="2.3.1.311" evidence="13"/>
<name>A0A7D5M374_9ARCH</name>
<evidence type="ECO:0000313" key="18">
    <source>
        <dbReference type="Proteomes" id="UP000509441"/>
    </source>
</evidence>
<dbReference type="GO" id="GO:0046872">
    <property type="term" value="F:metal ion binding"/>
    <property type="evidence" value="ECO:0007669"/>
    <property type="project" value="UniProtKB-KW"/>
</dbReference>
<feature type="binding site" evidence="15">
    <location>
        <position position="99"/>
    </location>
    <ligand>
        <name>[4Fe-4S] cluster</name>
        <dbReference type="ChEBI" id="CHEBI:49883"/>
        <note>4Fe-4S-S-AdoMet</note>
    </ligand>
</feature>
<dbReference type="GO" id="GO:0005737">
    <property type="term" value="C:cytoplasm"/>
    <property type="evidence" value="ECO:0007669"/>
    <property type="project" value="TreeGrafter"/>
</dbReference>
<dbReference type="KEGG" id="nox:C5F49_05955"/>
<evidence type="ECO:0000256" key="8">
    <source>
        <dbReference type="ARBA" id="ARBA00022723"/>
    </source>
</evidence>
<dbReference type="RefSeq" id="WP_179362131.1">
    <property type="nucleotide sequence ID" value="NZ_CP026994.1"/>
</dbReference>
<keyword evidence="4" id="KW-0820">tRNA-binding</keyword>
<evidence type="ECO:0000256" key="1">
    <source>
        <dbReference type="ARBA" id="ARBA00005217"/>
    </source>
</evidence>
<dbReference type="InterPro" id="IPR058240">
    <property type="entry name" value="rSAM_sf"/>
</dbReference>
<comment type="pathway">
    <text evidence="1">tRNA modification.</text>
</comment>
<evidence type="ECO:0000256" key="6">
    <source>
        <dbReference type="ARBA" id="ARBA00022691"/>
    </source>
</evidence>
<dbReference type="InterPro" id="IPR016181">
    <property type="entry name" value="Acyl_CoA_acyltransferase"/>
</dbReference>
<evidence type="ECO:0000256" key="15">
    <source>
        <dbReference type="PIRSR" id="PIRSR005669-1"/>
    </source>
</evidence>
<dbReference type="SUPFAM" id="SSF55729">
    <property type="entry name" value="Acyl-CoA N-acyltransferases (Nat)"/>
    <property type="match status" value="1"/>
</dbReference>
<evidence type="ECO:0000256" key="12">
    <source>
        <dbReference type="ARBA" id="ARBA00023315"/>
    </source>
</evidence>
<proteinExistence type="inferred from homology"/>
<evidence type="ECO:0000256" key="10">
    <source>
        <dbReference type="ARBA" id="ARBA00023004"/>
    </source>
</evidence>
<keyword evidence="12" id="KW-0012">Acyltransferase</keyword>
<keyword evidence="9" id="KW-0694">RNA-binding</keyword>
<keyword evidence="6" id="KW-0949">S-adenosyl-L-methionine</keyword>
<evidence type="ECO:0000256" key="2">
    <source>
        <dbReference type="ARBA" id="ARBA00005494"/>
    </source>
</evidence>
<dbReference type="PIRSF" id="PIRSF005669">
    <property type="entry name" value="Hist_AcTrfase_ELP3"/>
    <property type="match status" value="1"/>
</dbReference>
<sequence length="528" mass="59972">MNKLDPITSKACDEITQNLLTIQEPSKKQVKEEIIKICTKYALSRIPKNYEILSMAKESDFDKLKKMLIRKPAKTASGVSVVALMPKPYACPHGRCTYCPGGIEFNSPNSYTGKEPSSLNAIENEFDPKLQITSKIEKLIAFGHDPSKMEVVIVGGTFLFMPKDYQKDFIKSCYDALNGTDSKDLEEAKSNNEHASIRNVGFTIETKPDYCKKEHVDLMLSYGITRVEIGVQSLQERVYKIVNRGHDYNDVVESFQISKDAGYKLVAHMMPGLPTMKPEEDIADFKKLFSDPQLRPDMLKIYPSLVIENTPLYEEYKQGKYTPYSDEDMIKVLTEAKKNVPKWVRIMRIQREITPGEIIAGPKSGNLRQIVHQNLAKQGLSCKCIRCREAGLTDKKTNGGEIKLNRINYDSSGGKEVFLSYEDKNESIYGFLRLRKPSIDAHRDEINQDTCIVREIHVYGKSLKLGEKEDDEIQHSGLGKNLMKEAEKISKEEFDAKKLLVISAVGTREYYQKLGYSLYGPYMSKTLN</sequence>
<dbReference type="Pfam" id="PF16199">
    <property type="entry name" value="Radical_SAM_C"/>
    <property type="match status" value="1"/>
</dbReference>
<keyword evidence="5" id="KW-0808">Transferase</keyword>